<evidence type="ECO:0000259" key="1">
    <source>
        <dbReference type="Pfam" id="PF13354"/>
    </source>
</evidence>
<dbReference type="PANTHER" id="PTHR35333:SF5">
    <property type="entry name" value="CONSERVED LIPOPROTEIN LPQF-RELATED"/>
    <property type="match status" value="1"/>
</dbReference>
<dbReference type="Gene3D" id="3.10.450.280">
    <property type="match status" value="1"/>
</dbReference>
<dbReference type="Gene3D" id="3.40.710.10">
    <property type="entry name" value="DD-peptidase/beta-lactamase superfamily"/>
    <property type="match status" value="1"/>
</dbReference>
<gene>
    <name evidence="2" type="ORF">ACFQZM_37125</name>
</gene>
<dbReference type="InterPro" id="IPR045155">
    <property type="entry name" value="Beta-lactam_cat"/>
</dbReference>
<evidence type="ECO:0000313" key="3">
    <source>
        <dbReference type="Proteomes" id="UP001597063"/>
    </source>
</evidence>
<sequence length="415" mass="44330">MIAEERLRWMVDGSARAPLDDAEIERHVAPALLAMSGGPGAVNAAMAALGPVTLRRITSSQPDRAQAAVRTGSGDHLLTVQVDAAGLVADMQLTSDEPSPGSWTDIDRRLASLAARVSFAAATIGPGGTCAQVHGVAAETPRPIGSAFKLYVLGALAQAAAEGKASWQEPLAIRDDRKSLPSGRMQDVPAGTAFTLAEYADAMISLSDNTATDHLMGRLGRDAVQRQLVLFGHRTPEANIPFPTTRAFFRLKFDSARADEYLALPEDRRAAELQALEDLPLPDAPEAWSRPERIDQIEWFASPMDIVRAFAGLYRFDMPQVGHALSLNDDGLALDPSQFPTVWYKGGSEPGVVTLNYLACTADGRVLAVSLMVSDPRTASSGLEMSLKCQPIIRGAFELLKQCSDGAAAPTDHHP</sequence>
<proteinExistence type="predicted"/>
<dbReference type="GO" id="GO:0016787">
    <property type="term" value="F:hydrolase activity"/>
    <property type="evidence" value="ECO:0007669"/>
    <property type="project" value="UniProtKB-KW"/>
</dbReference>
<evidence type="ECO:0000313" key="2">
    <source>
        <dbReference type="EMBL" id="MFD0690160.1"/>
    </source>
</evidence>
<dbReference type="SUPFAM" id="SSF56601">
    <property type="entry name" value="beta-lactamase/transpeptidase-like"/>
    <property type="match status" value="1"/>
</dbReference>
<protein>
    <submittedName>
        <fullName evidence="2">Serine hydrolase</fullName>
    </submittedName>
</protein>
<dbReference type="InterPro" id="IPR000871">
    <property type="entry name" value="Beta-lactam_class-A"/>
</dbReference>
<dbReference type="PANTHER" id="PTHR35333">
    <property type="entry name" value="BETA-LACTAMASE"/>
    <property type="match status" value="1"/>
</dbReference>
<accession>A0ABW2XWI5</accession>
<keyword evidence="2" id="KW-0378">Hydrolase</keyword>
<organism evidence="2 3">
    <name type="scientific">Actinomadura fibrosa</name>
    <dbReference type="NCBI Taxonomy" id="111802"/>
    <lineage>
        <taxon>Bacteria</taxon>
        <taxon>Bacillati</taxon>
        <taxon>Actinomycetota</taxon>
        <taxon>Actinomycetes</taxon>
        <taxon>Streptosporangiales</taxon>
        <taxon>Thermomonosporaceae</taxon>
        <taxon>Actinomadura</taxon>
    </lineage>
</organism>
<dbReference type="Proteomes" id="UP001597063">
    <property type="component" value="Unassembled WGS sequence"/>
</dbReference>
<name>A0ABW2XWI5_9ACTN</name>
<feature type="domain" description="Beta-lactamase class A catalytic" evidence="1">
    <location>
        <begin position="135"/>
        <end position="228"/>
    </location>
</feature>
<reference evidence="3" key="1">
    <citation type="journal article" date="2019" name="Int. J. Syst. Evol. Microbiol.">
        <title>The Global Catalogue of Microorganisms (GCM) 10K type strain sequencing project: providing services to taxonomists for standard genome sequencing and annotation.</title>
        <authorList>
            <consortium name="The Broad Institute Genomics Platform"/>
            <consortium name="The Broad Institute Genome Sequencing Center for Infectious Disease"/>
            <person name="Wu L."/>
            <person name="Ma J."/>
        </authorList>
    </citation>
    <scope>NUCLEOTIDE SEQUENCE [LARGE SCALE GENOMIC DNA]</scope>
    <source>
        <strain evidence="3">JCM 9371</strain>
    </source>
</reference>
<dbReference type="Pfam" id="PF13354">
    <property type="entry name" value="Beta-lactamase2"/>
    <property type="match status" value="1"/>
</dbReference>
<dbReference type="InterPro" id="IPR012338">
    <property type="entry name" value="Beta-lactam/transpept-like"/>
</dbReference>
<dbReference type="EMBL" id="JBHTGP010000018">
    <property type="protein sequence ID" value="MFD0690160.1"/>
    <property type="molecule type" value="Genomic_DNA"/>
</dbReference>
<comment type="caution">
    <text evidence="2">The sequence shown here is derived from an EMBL/GenBank/DDBJ whole genome shotgun (WGS) entry which is preliminary data.</text>
</comment>
<dbReference type="RefSeq" id="WP_207399451.1">
    <property type="nucleotide sequence ID" value="NZ_CAACUY010000005.1"/>
</dbReference>
<keyword evidence="3" id="KW-1185">Reference proteome</keyword>